<dbReference type="RefSeq" id="WP_345068405.1">
    <property type="nucleotide sequence ID" value="NZ_BAABGR010000035.1"/>
</dbReference>
<dbReference type="PANTHER" id="PTHR12147">
    <property type="entry name" value="METALLOPEPTIDASE M28 FAMILY MEMBER"/>
    <property type="match status" value="1"/>
</dbReference>
<dbReference type="InterPro" id="IPR007484">
    <property type="entry name" value="Peptidase_M28"/>
</dbReference>
<name>A0ABP8R6A7_9SPHI</name>
<dbReference type="EMBL" id="BAABGR010000035">
    <property type="protein sequence ID" value="GAA4519261.1"/>
    <property type="molecule type" value="Genomic_DNA"/>
</dbReference>
<sequence length="425" mass="48178">MKSRLLVLFLLLATVVSAQEEYGRRIVKEIASAKYYGRGFVFDGDRKAANYIAKEFNNNGIVPLSGTDKGYFQYFTLSPNTFPKETTVAIDGKKLKVGCDFLIDAASKSIKGSFAWIRLTTDDFTKDLEKDILSNVAYQGRFLYIEEKEAIAQLGNDTFRKWIEVLKNKGVHAGVIINSSNKLLWRTLLYQIEKPVLYLKDFETSKREGLLTLQVVAEHKKDYQTQNVCGFLKGTGDTDSTIVITAHYDHIGAIGKNVIFKGANDNASGTALMLYLSNYYAKHPSKYDMVFLAFSAEESGLLGSKFFAENPLIDLSKIKFLLNLDMAGTGDDGIQVVNGSIFRKEFDRMVELNKENNFLPEVRIRGEMNRSDHQPFYERGVPCFFIYTLGGISAYHDIYDVYETLPFTNFTNYAKLLIKYIDTFK</sequence>
<feature type="domain" description="Peptidase M28" evidence="2">
    <location>
        <begin position="227"/>
        <end position="420"/>
    </location>
</feature>
<dbReference type="SUPFAM" id="SSF53187">
    <property type="entry name" value="Zn-dependent exopeptidases"/>
    <property type="match status" value="1"/>
</dbReference>
<dbReference type="Gene3D" id="3.40.630.10">
    <property type="entry name" value="Zn peptidases"/>
    <property type="match status" value="1"/>
</dbReference>
<protein>
    <recommendedName>
        <fullName evidence="2">Peptidase M28 domain-containing protein</fullName>
    </recommendedName>
</protein>
<evidence type="ECO:0000313" key="4">
    <source>
        <dbReference type="Proteomes" id="UP001500394"/>
    </source>
</evidence>
<dbReference type="PANTHER" id="PTHR12147:SF26">
    <property type="entry name" value="PEPTIDASE M28 DOMAIN-CONTAINING PROTEIN"/>
    <property type="match status" value="1"/>
</dbReference>
<reference evidence="4" key="1">
    <citation type="journal article" date="2019" name="Int. J. Syst. Evol. Microbiol.">
        <title>The Global Catalogue of Microorganisms (GCM) 10K type strain sequencing project: providing services to taxonomists for standard genome sequencing and annotation.</title>
        <authorList>
            <consortium name="The Broad Institute Genomics Platform"/>
            <consortium name="The Broad Institute Genome Sequencing Center for Infectious Disease"/>
            <person name="Wu L."/>
            <person name="Ma J."/>
        </authorList>
    </citation>
    <scope>NUCLEOTIDE SEQUENCE [LARGE SCALE GENOMIC DNA]</scope>
    <source>
        <strain evidence="4">JCM 17858</strain>
    </source>
</reference>
<dbReference type="InterPro" id="IPR045175">
    <property type="entry name" value="M28_fam"/>
</dbReference>
<organism evidence="3 4">
    <name type="scientific">Sphingobacterium thermophilum</name>
    <dbReference type="NCBI Taxonomy" id="768534"/>
    <lineage>
        <taxon>Bacteria</taxon>
        <taxon>Pseudomonadati</taxon>
        <taxon>Bacteroidota</taxon>
        <taxon>Sphingobacteriia</taxon>
        <taxon>Sphingobacteriales</taxon>
        <taxon>Sphingobacteriaceae</taxon>
        <taxon>Sphingobacterium</taxon>
    </lineage>
</organism>
<keyword evidence="1" id="KW-0732">Signal</keyword>
<accession>A0ABP8R6A7</accession>
<feature type="signal peptide" evidence="1">
    <location>
        <begin position="1"/>
        <end position="18"/>
    </location>
</feature>
<dbReference type="Proteomes" id="UP001500394">
    <property type="component" value="Unassembled WGS sequence"/>
</dbReference>
<keyword evidence="4" id="KW-1185">Reference proteome</keyword>
<comment type="caution">
    <text evidence="3">The sequence shown here is derived from an EMBL/GenBank/DDBJ whole genome shotgun (WGS) entry which is preliminary data.</text>
</comment>
<evidence type="ECO:0000259" key="2">
    <source>
        <dbReference type="Pfam" id="PF04389"/>
    </source>
</evidence>
<evidence type="ECO:0000313" key="3">
    <source>
        <dbReference type="EMBL" id="GAA4519261.1"/>
    </source>
</evidence>
<gene>
    <name evidence="3" type="ORF">GCM10023173_21910</name>
</gene>
<dbReference type="Pfam" id="PF04389">
    <property type="entry name" value="Peptidase_M28"/>
    <property type="match status" value="1"/>
</dbReference>
<evidence type="ECO:0000256" key="1">
    <source>
        <dbReference type="SAM" id="SignalP"/>
    </source>
</evidence>
<feature type="chain" id="PRO_5045077818" description="Peptidase M28 domain-containing protein" evidence="1">
    <location>
        <begin position="19"/>
        <end position="425"/>
    </location>
</feature>
<proteinExistence type="predicted"/>
<dbReference type="Gene3D" id="3.50.30.30">
    <property type="match status" value="1"/>
</dbReference>